<dbReference type="EC" id="1.1.1.25" evidence="5"/>
<dbReference type="AlphaFoldDB" id="A0AAE3MN12"/>
<name>A0AAE3MN12_9FLAO</name>
<dbReference type="GO" id="GO:0004764">
    <property type="term" value="F:shikimate 3-dehydrogenase (NADP+) activity"/>
    <property type="evidence" value="ECO:0007669"/>
    <property type="project" value="UniProtKB-EC"/>
</dbReference>
<comment type="caution">
    <text evidence="5">The sequence shown here is derived from an EMBL/GenBank/DDBJ whole genome shotgun (WGS) entry which is preliminary data.</text>
</comment>
<dbReference type="Gene3D" id="3.40.50.720">
    <property type="entry name" value="NAD(P)-binding Rossmann-like Domain"/>
    <property type="match status" value="1"/>
</dbReference>
<dbReference type="EMBL" id="JAPFQP010000004">
    <property type="protein sequence ID" value="MCX2720439.1"/>
    <property type="molecule type" value="Genomic_DNA"/>
</dbReference>
<dbReference type="Gene3D" id="3.40.50.10860">
    <property type="entry name" value="Leucine Dehydrogenase, chain A, domain 1"/>
    <property type="match status" value="1"/>
</dbReference>
<evidence type="ECO:0000259" key="4">
    <source>
        <dbReference type="Pfam" id="PF08501"/>
    </source>
</evidence>
<evidence type="ECO:0000256" key="1">
    <source>
        <dbReference type="ARBA" id="ARBA00004871"/>
    </source>
</evidence>
<keyword evidence="3" id="KW-0057">Aromatic amino acid biosynthesis</keyword>
<proteinExistence type="predicted"/>
<dbReference type="SUPFAM" id="SSF51735">
    <property type="entry name" value="NAD(P)-binding Rossmann-fold domains"/>
    <property type="match status" value="1"/>
</dbReference>
<dbReference type="InterPro" id="IPR022893">
    <property type="entry name" value="Shikimate_DH_fam"/>
</dbReference>
<sequence>MEKTEGPKRKFGLIGKNIDYSFSRGYFREKFLKLGLENYRYDNYELDDISQFTEVLEKNPHLAGLNVTIPYKETIIPYLDSLDPVARDIGAVNTVKKTPEGLIGYNTDAFGFEQALLPFLKANHKKALILGTGGASKAVAYVLDKLRIDYLFVSRRAGANQLAYSDMDQETMATYHMIINCTPLGTWPDVEAKPMIPYAVLNPHYLLFDLIYNPEKTAFLEEGEKRGATISNGLKMLELQADRAWEIWNS</sequence>
<evidence type="ECO:0000313" key="5">
    <source>
        <dbReference type="EMBL" id="MCX2720439.1"/>
    </source>
</evidence>
<evidence type="ECO:0000256" key="3">
    <source>
        <dbReference type="ARBA" id="ARBA00023141"/>
    </source>
</evidence>
<dbReference type="PANTHER" id="PTHR21089:SF1">
    <property type="entry name" value="BIFUNCTIONAL 3-DEHYDROQUINATE DEHYDRATASE_SHIKIMATE DEHYDROGENASE, CHLOROPLASTIC"/>
    <property type="match status" value="1"/>
</dbReference>
<dbReference type="PANTHER" id="PTHR21089">
    <property type="entry name" value="SHIKIMATE DEHYDROGENASE"/>
    <property type="match status" value="1"/>
</dbReference>
<keyword evidence="6" id="KW-1185">Reference proteome</keyword>
<keyword evidence="2 5" id="KW-0560">Oxidoreductase</keyword>
<evidence type="ECO:0000313" key="6">
    <source>
        <dbReference type="Proteomes" id="UP001207116"/>
    </source>
</evidence>
<dbReference type="RefSeq" id="WP_266014577.1">
    <property type="nucleotide sequence ID" value="NZ_JAPFQP010000004.1"/>
</dbReference>
<dbReference type="CDD" id="cd01065">
    <property type="entry name" value="NAD_bind_Shikimate_DH"/>
    <property type="match status" value="1"/>
</dbReference>
<dbReference type="GO" id="GO:0019632">
    <property type="term" value="P:shikimate metabolic process"/>
    <property type="evidence" value="ECO:0007669"/>
    <property type="project" value="TreeGrafter"/>
</dbReference>
<dbReference type="SUPFAM" id="SSF53223">
    <property type="entry name" value="Aminoacid dehydrogenase-like, N-terminal domain"/>
    <property type="match status" value="1"/>
</dbReference>
<dbReference type="GO" id="GO:0009423">
    <property type="term" value="P:chorismate biosynthetic process"/>
    <property type="evidence" value="ECO:0007669"/>
    <property type="project" value="TreeGrafter"/>
</dbReference>
<dbReference type="InterPro" id="IPR013708">
    <property type="entry name" value="Shikimate_DH-bd_N"/>
</dbReference>
<feature type="domain" description="Shikimate dehydrogenase substrate binding N-terminal" evidence="4">
    <location>
        <begin position="13"/>
        <end position="95"/>
    </location>
</feature>
<organism evidence="5 6">
    <name type="scientific">Lentiprolixibacter aurantiacus</name>
    <dbReference type="NCBI Taxonomy" id="2993939"/>
    <lineage>
        <taxon>Bacteria</taxon>
        <taxon>Pseudomonadati</taxon>
        <taxon>Bacteroidota</taxon>
        <taxon>Flavobacteriia</taxon>
        <taxon>Flavobacteriales</taxon>
        <taxon>Flavobacteriaceae</taxon>
        <taxon>Lentiprolixibacter</taxon>
    </lineage>
</organism>
<evidence type="ECO:0000256" key="2">
    <source>
        <dbReference type="ARBA" id="ARBA00023002"/>
    </source>
</evidence>
<keyword evidence="3" id="KW-0028">Amino-acid biosynthesis</keyword>
<dbReference type="Proteomes" id="UP001207116">
    <property type="component" value="Unassembled WGS sequence"/>
</dbReference>
<dbReference type="GO" id="GO:0009073">
    <property type="term" value="P:aromatic amino acid family biosynthetic process"/>
    <property type="evidence" value="ECO:0007669"/>
    <property type="project" value="UniProtKB-KW"/>
</dbReference>
<dbReference type="InterPro" id="IPR036291">
    <property type="entry name" value="NAD(P)-bd_dom_sf"/>
</dbReference>
<dbReference type="InterPro" id="IPR046346">
    <property type="entry name" value="Aminoacid_DH-like_N_sf"/>
</dbReference>
<dbReference type="Pfam" id="PF08501">
    <property type="entry name" value="Shikimate_dh_N"/>
    <property type="match status" value="1"/>
</dbReference>
<comment type="pathway">
    <text evidence="1">Metabolic intermediate biosynthesis; chorismate biosynthesis; chorismate from D-erythrose 4-phosphate and phosphoenolpyruvate: step 4/7.</text>
</comment>
<reference evidence="5" key="1">
    <citation type="submission" date="2022-11" db="EMBL/GenBank/DDBJ databases">
        <title>The characterization of three novel Bacteroidetes species and genomic analysis of their roles in tidal elemental geochemical cycles.</title>
        <authorList>
            <person name="Ma K.-J."/>
        </authorList>
    </citation>
    <scope>NUCLEOTIDE SEQUENCE</scope>
    <source>
        <strain evidence="5">M415</strain>
    </source>
</reference>
<gene>
    <name evidence="5" type="primary">aroE</name>
    <name evidence="5" type="ORF">OO016_12560</name>
</gene>
<accession>A0AAE3MN12</accession>
<dbReference type="GO" id="GO:0005829">
    <property type="term" value="C:cytosol"/>
    <property type="evidence" value="ECO:0007669"/>
    <property type="project" value="TreeGrafter"/>
</dbReference>
<protein>
    <submittedName>
        <fullName evidence="5">Shikimate dehydrogenase</fullName>
        <ecNumber evidence="5">1.1.1.25</ecNumber>
    </submittedName>
</protein>
<dbReference type="GO" id="GO:0050661">
    <property type="term" value="F:NADP binding"/>
    <property type="evidence" value="ECO:0007669"/>
    <property type="project" value="TreeGrafter"/>
</dbReference>